<proteinExistence type="predicted"/>
<dbReference type="Proteomes" id="UP001183607">
    <property type="component" value="Unassembled WGS sequence"/>
</dbReference>
<gene>
    <name evidence="2" type="ORF">RM574_28415</name>
    <name evidence="1" type="ORF">RM698_26555</name>
</gene>
<name>A0ABD5EEB8_9ACTN</name>
<dbReference type="Proteomes" id="UP001183610">
    <property type="component" value="Unassembled WGS sequence"/>
</dbReference>
<reference evidence="2" key="2">
    <citation type="submission" date="2024-03" db="EMBL/GenBank/DDBJ databases">
        <title>30 novel species of actinomycetes from the DSMZ collection.</title>
        <authorList>
            <person name="Nouioui I."/>
        </authorList>
    </citation>
    <scope>NUCLEOTIDE SEQUENCE</scope>
    <source>
        <strain evidence="1 4">DSM 41979</strain>
        <strain evidence="2">DSM 41982</strain>
    </source>
</reference>
<evidence type="ECO:0000313" key="4">
    <source>
        <dbReference type="Proteomes" id="UP001183610"/>
    </source>
</evidence>
<dbReference type="EMBL" id="JAVRET010000087">
    <property type="protein sequence ID" value="MDT0412597.1"/>
    <property type="molecule type" value="Genomic_DNA"/>
</dbReference>
<comment type="caution">
    <text evidence="2">The sequence shown here is derived from an EMBL/GenBank/DDBJ whole genome shotgun (WGS) entry which is preliminary data.</text>
</comment>
<accession>A0ABD5EEB8</accession>
<dbReference type="EMBL" id="JAVRER010000075">
    <property type="protein sequence ID" value="MDT0419408.1"/>
    <property type="molecule type" value="Genomic_DNA"/>
</dbReference>
<dbReference type="AlphaFoldDB" id="A0ABD5EEB8"/>
<evidence type="ECO:0000313" key="3">
    <source>
        <dbReference type="Proteomes" id="UP001183607"/>
    </source>
</evidence>
<keyword evidence="4" id="KW-1185">Reference proteome</keyword>
<dbReference type="RefSeq" id="WP_009066485.1">
    <property type="nucleotide sequence ID" value="NZ_JAVRER010000075.1"/>
</dbReference>
<evidence type="ECO:0000313" key="1">
    <source>
        <dbReference type="EMBL" id="MDT0412597.1"/>
    </source>
</evidence>
<protein>
    <submittedName>
        <fullName evidence="2">Uncharacterized protein</fullName>
    </submittedName>
</protein>
<organism evidence="2 3">
    <name type="scientific">Streptomyces evansiae</name>
    <dbReference type="NCBI Taxonomy" id="3075535"/>
    <lineage>
        <taxon>Bacteria</taxon>
        <taxon>Bacillati</taxon>
        <taxon>Actinomycetota</taxon>
        <taxon>Actinomycetes</taxon>
        <taxon>Kitasatosporales</taxon>
        <taxon>Streptomycetaceae</taxon>
        <taxon>Streptomyces</taxon>
    </lineage>
</organism>
<sequence>MTGERSVQELRLGLYATPAQARELKRRIEHLLCPDPDHAPPCPVPWSAMLLGLSTQEAREAYPELLDQARAERHPA</sequence>
<evidence type="ECO:0000313" key="2">
    <source>
        <dbReference type="EMBL" id="MDT0419408.1"/>
    </source>
</evidence>
<reference evidence="3" key="1">
    <citation type="submission" date="2023-07" db="EMBL/GenBank/DDBJ databases">
        <title>30 novel species of actinomycetes from the DSMZ collection.</title>
        <authorList>
            <person name="Nouioui I."/>
        </authorList>
    </citation>
    <scope>NUCLEOTIDE SEQUENCE [LARGE SCALE GENOMIC DNA]</scope>
    <source>
        <strain evidence="3">DSM 41982</strain>
    </source>
</reference>